<feature type="domain" description="AB hydrolase-1" evidence="4">
    <location>
        <begin position="158"/>
        <end position="395"/>
    </location>
</feature>
<keyword evidence="3" id="KW-0472">Membrane</keyword>
<keyword evidence="3" id="KW-0812">Transmembrane</keyword>
<evidence type="ECO:0000259" key="4">
    <source>
        <dbReference type="Pfam" id="PF00561"/>
    </source>
</evidence>
<feature type="compositionally biased region" description="Basic and acidic residues" evidence="2">
    <location>
        <begin position="468"/>
        <end position="480"/>
    </location>
</feature>
<keyword evidence="5" id="KW-0378">Hydrolase</keyword>
<accession>A0AAV3NWT3</accession>
<gene>
    <name evidence="5" type="ORF">LIER_04235</name>
</gene>
<comment type="similarity">
    <text evidence="1">Belongs to the AB hydrolase superfamily. AB hydrolase 4 family.</text>
</comment>
<reference evidence="5 6" key="1">
    <citation type="submission" date="2024-01" db="EMBL/GenBank/DDBJ databases">
        <title>The complete chloroplast genome sequence of Lithospermum erythrorhizon: insights into the phylogenetic relationship among Boraginaceae species and the maternal lineages of purple gromwells.</title>
        <authorList>
            <person name="Okada T."/>
            <person name="Watanabe K."/>
        </authorList>
    </citation>
    <scope>NUCLEOTIDE SEQUENCE [LARGE SCALE GENOMIC DNA]</scope>
</reference>
<dbReference type="Pfam" id="PF00561">
    <property type="entry name" value="Abhydrolase_1"/>
    <property type="match status" value="1"/>
</dbReference>
<dbReference type="EMBL" id="BAABME010000534">
    <property type="protein sequence ID" value="GAA0143581.1"/>
    <property type="molecule type" value="Genomic_DNA"/>
</dbReference>
<protein>
    <submittedName>
        <fullName evidence="5">Serine protease</fullName>
    </submittedName>
</protein>
<dbReference type="GO" id="GO:0034338">
    <property type="term" value="F:short-chain carboxylesterase activity"/>
    <property type="evidence" value="ECO:0007669"/>
    <property type="project" value="TreeGrafter"/>
</dbReference>
<dbReference type="GO" id="GO:0006508">
    <property type="term" value="P:proteolysis"/>
    <property type="evidence" value="ECO:0007669"/>
    <property type="project" value="UniProtKB-KW"/>
</dbReference>
<dbReference type="FunFam" id="3.40.50.1820:FF:000071">
    <property type="entry name" value="Embryogenesis-associated protein EMB8"/>
    <property type="match status" value="1"/>
</dbReference>
<evidence type="ECO:0000313" key="6">
    <source>
        <dbReference type="Proteomes" id="UP001454036"/>
    </source>
</evidence>
<dbReference type="Gene3D" id="3.40.50.1820">
    <property type="entry name" value="alpha/beta hydrolase"/>
    <property type="match status" value="1"/>
</dbReference>
<sequence>MISCRLEIPMEGYNEVLRGAMEIPGWHYVVGMVMLWMLFLYKFLEFHFFQDLFTAFRGSPVSLTYHSSSPIYHHIVSNCPILLGRHLTTPWLCSPHVQTTFINFFGRPPPFSYRREMFHASDGGTIALDWLTRSDVTGGPVHNNHSIRKNDRSPIMAVIPGLTSDSASPYLQQLAFCSAKRGWDVVIINHRGLGGISITSDCFYNAGWTEDVRDVNGYLHQKYPEAPLFLVGTSIGANILVKYLGEHGEDVPVAGAVAVCSPWDLLIGSRFIARRLVQKLYDRALTIGLQGYAQLHQNRYSRLADWEGIRKSRSIRDFDMYATCLVGKYETVDTYYRRCSSSPYVGSVSVPLLCIGALDDPVCTVEAIPWDECRANKNVVLAMSQHGGHLAFFEGITASSLWWVRAVNEFLEVLHGSPLMHKQKKEHNNSSHPTMQSSIDHAPYISVSDGMVAAMGNEQTSADLVVESSRKEETEKKQEADECISEGTHMLTKEEKSNSYSSAPDSSEEVKKPDKQQHVDVDNKLIRKCLAQLCRHNKMVIWLLMYIAMFSSWPLVGAALKLFGRKAKKGPTLDKI</sequence>
<evidence type="ECO:0000256" key="1">
    <source>
        <dbReference type="ARBA" id="ARBA00010884"/>
    </source>
</evidence>
<evidence type="ECO:0000256" key="2">
    <source>
        <dbReference type="SAM" id="MobiDB-lite"/>
    </source>
</evidence>
<feature type="region of interest" description="Disordered" evidence="2">
    <location>
        <begin position="465"/>
        <end position="518"/>
    </location>
</feature>
<dbReference type="Proteomes" id="UP001454036">
    <property type="component" value="Unassembled WGS sequence"/>
</dbReference>
<dbReference type="SUPFAM" id="SSF53474">
    <property type="entry name" value="alpha/beta-Hydrolases"/>
    <property type="match status" value="1"/>
</dbReference>
<feature type="compositionally biased region" description="Basic and acidic residues" evidence="2">
    <location>
        <begin position="508"/>
        <end position="518"/>
    </location>
</feature>
<evidence type="ECO:0000256" key="3">
    <source>
        <dbReference type="SAM" id="Phobius"/>
    </source>
</evidence>
<dbReference type="AlphaFoldDB" id="A0AAV3NWT3"/>
<keyword evidence="5" id="KW-0645">Protease</keyword>
<evidence type="ECO:0000313" key="5">
    <source>
        <dbReference type="EMBL" id="GAA0143581.1"/>
    </source>
</evidence>
<feature type="transmembrane region" description="Helical" evidence="3">
    <location>
        <begin position="25"/>
        <end position="44"/>
    </location>
</feature>
<comment type="caution">
    <text evidence="5">The sequence shown here is derived from an EMBL/GenBank/DDBJ whole genome shotgun (WGS) entry which is preliminary data.</text>
</comment>
<dbReference type="PANTHER" id="PTHR10794">
    <property type="entry name" value="ABHYDROLASE DOMAIN-CONTAINING PROTEIN"/>
    <property type="match status" value="1"/>
</dbReference>
<feature type="transmembrane region" description="Helical" evidence="3">
    <location>
        <begin position="539"/>
        <end position="560"/>
    </location>
</feature>
<keyword evidence="6" id="KW-1185">Reference proteome</keyword>
<dbReference type="InterPro" id="IPR029058">
    <property type="entry name" value="AB_hydrolase_fold"/>
</dbReference>
<name>A0AAV3NWT3_LITER</name>
<organism evidence="5 6">
    <name type="scientific">Lithospermum erythrorhizon</name>
    <name type="common">Purple gromwell</name>
    <name type="synonym">Lithospermum officinale var. erythrorhizon</name>
    <dbReference type="NCBI Taxonomy" id="34254"/>
    <lineage>
        <taxon>Eukaryota</taxon>
        <taxon>Viridiplantae</taxon>
        <taxon>Streptophyta</taxon>
        <taxon>Embryophyta</taxon>
        <taxon>Tracheophyta</taxon>
        <taxon>Spermatophyta</taxon>
        <taxon>Magnoliopsida</taxon>
        <taxon>eudicotyledons</taxon>
        <taxon>Gunneridae</taxon>
        <taxon>Pentapetalae</taxon>
        <taxon>asterids</taxon>
        <taxon>lamiids</taxon>
        <taxon>Boraginales</taxon>
        <taxon>Boraginaceae</taxon>
        <taxon>Boraginoideae</taxon>
        <taxon>Lithospermeae</taxon>
        <taxon>Lithospermum</taxon>
    </lineage>
</organism>
<dbReference type="InterPro" id="IPR050960">
    <property type="entry name" value="AB_hydrolase_4_sf"/>
</dbReference>
<dbReference type="GO" id="GO:0047372">
    <property type="term" value="F:monoacylglycerol lipase activity"/>
    <property type="evidence" value="ECO:0007669"/>
    <property type="project" value="TreeGrafter"/>
</dbReference>
<proteinExistence type="inferred from homology"/>
<dbReference type="PANTHER" id="PTHR10794:SF63">
    <property type="entry name" value="ALPHA_BETA HYDROLASE 1, ISOFORM A"/>
    <property type="match status" value="1"/>
</dbReference>
<dbReference type="GO" id="GO:0008233">
    <property type="term" value="F:peptidase activity"/>
    <property type="evidence" value="ECO:0007669"/>
    <property type="project" value="UniProtKB-KW"/>
</dbReference>
<dbReference type="InterPro" id="IPR000073">
    <property type="entry name" value="AB_hydrolase_1"/>
</dbReference>
<keyword evidence="3" id="KW-1133">Transmembrane helix</keyword>